<feature type="binding site" evidence="6">
    <location>
        <position position="277"/>
    </location>
    <ligand>
        <name>Zn(2+)</name>
        <dbReference type="ChEBI" id="CHEBI:29105"/>
    </ligand>
</feature>
<sequence>MPSRQRRPTEKPQESKTGMPAVMEQSPQILKKLLHWDDLPHWQRDNHHIHSGYRPASFSYLVSFQSLTYIHNETVNIYTHLLPSLLAVPAAVLLHRALAPRYETATKADIISFACFFAGAAICLGMSATYHTISNHSPTVARIGNTLDYAGIVALIVGSFVPSVYYGFYCEPDLQRLYWTMICTIGIGCIFVSVLPRFRTPRWRPFRAAMFVSMGLSAVFPVIHGLHMYGLEQMTRQIGLGWLLLQGFLYILGAGIYATRVPERLRPGQFDLWGSSHQIFHVLVCRYRIANRSGKPKGSKNRATLRKLGQLQETTAMRAPGRGTESKHRSLQATDLPSTDQELDKSGNETREPSQHLTDSPLSQTSTANTCMLLGEPPADYIASYRDPLPDLTHAASMSPTFLQKEFITKGLTSFPLAVHIPNILQPVCDCCETIEFHANRLQHMATDAIHMRFDQGLQTVKAALSVCRGFFQCRSCHKDNTHVLLCVTTVGLALQLFDYWISYQCATSTDGVGYGEYELAPEEMRRVRRVLIRSRLQQCKEVVTSLKETIVMFSHADLEGSWLQQIIQGYEGTVEAYLEQMGCTCT</sequence>
<evidence type="ECO:0000256" key="2">
    <source>
        <dbReference type="ARBA" id="ARBA00007018"/>
    </source>
</evidence>
<dbReference type="GO" id="GO:0016020">
    <property type="term" value="C:membrane"/>
    <property type="evidence" value="ECO:0007669"/>
    <property type="project" value="UniProtKB-SubCell"/>
</dbReference>
<dbReference type="Pfam" id="PF03006">
    <property type="entry name" value="HlyIII"/>
    <property type="match status" value="1"/>
</dbReference>
<dbReference type="PANTHER" id="PTHR20855:SF52">
    <property type="entry name" value="ADIPONECTIN RECEPTOR PROTEIN"/>
    <property type="match status" value="1"/>
</dbReference>
<feature type="binding site" evidence="6">
    <location>
        <position position="131"/>
    </location>
    <ligand>
        <name>Zn(2+)</name>
        <dbReference type="ChEBI" id="CHEBI:29105"/>
    </ligand>
</feature>
<evidence type="ECO:0000313" key="9">
    <source>
        <dbReference type="EMBL" id="KAF5867296.1"/>
    </source>
</evidence>
<feature type="transmembrane region" description="Helical" evidence="8">
    <location>
        <begin position="208"/>
        <end position="226"/>
    </location>
</feature>
<feature type="compositionally biased region" description="Basic and acidic residues" evidence="7">
    <location>
        <begin position="342"/>
        <end position="354"/>
    </location>
</feature>
<feature type="compositionally biased region" description="Basic residues" evidence="7">
    <location>
        <begin position="294"/>
        <end position="305"/>
    </location>
</feature>
<keyword evidence="6" id="KW-0479">Metal-binding</keyword>
<organism evidence="9 10">
    <name type="scientific">Petromyces alliaceus</name>
    <name type="common">Aspergillus alliaceus</name>
    <dbReference type="NCBI Taxonomy" id="209559"/>
    <lineage>
        <taxon>Eukaryota</taxon>
        <taxon>Fungi</taxon>
        <taxon>Dikarya</taxon>
        <taxon>Ascomycota</taxon>
        <taxon>Pezizomycotina</taxon>
        <taxon>Eurotiomycetes</taxon>
        <taxon>Eurotiomycetidae</taxon>
        <taxon>Eurotiales</taxon>
        <taxon>Aspergillaceae</taxon>
        <taxon>Aspergillus</taxon>
        <taxon>Aspergillus subgen. Circumdati</taxon>
    </lineage>
</organism>
<feature type="transmembrane region" description="Helical" evidence="8">
    <location>
        <begin position="177"/>
        <end position="196"/>
    </location>
</feature>
<dbReference type="GO" id="GO:0038023">
    <property type="term" value="F:signaling receptor activity"/>
    <property type="evidence" value="ECO:0007669"/>
    <property type="project" value="TreeGrafter"/>
</dbReference>
<gene>
    <name evidence="9" type="ORF">ETB97_000065</name>
</gene>
<protein>
    <submittedName>
        <fullName evidence="9">Uncharacterized protein</fullName>
    </submittedName>
</protein>
<keyword evidence="6" id="KW-0862">Zinc</keyword>
<feature type="transmembrane region" description="Helical" evidence="8">
    <location>
        <begin position="110"/>
        <end position="129"/>
    </location>
</feature>
<accession>A0A8H6AEM2</accession>
<feature type="binding site" evidence="6">
    <location>
        <position position="281"/>
    </location>
    <ligand>
        <name>Zn(2+)</name>
        <dbReference type="ChEBI" id="CHEBI:29105"/>
    </ligand>
</feature>
<evidence type="ECO:0000256" key="8">
    <source>
        <dbReference type="SAM" id="Phobius"/>
    </source>
</evidence>
<feature type="compositionally biased region" description="Polar residues" evidence="7">
    <location>
        <begin position="331"/>
        <end position="340"/>
    </location>
</feature>
<feature type="region of interest" description="Disordered" evidence="7">
    <location>
        <begin position="293"/>
        <end position="365"/>
    </location>
</feature>
<comment type="subcellular location">
    <subcellularLocation>
        <location evidence="1">Membrane</location>
        <topology evidence="1">Multi-pass membrane protein</topology>
    </subcellularLocation>
</comment>
<evidence type="ECO:0000256" key="6">
    <source>
        <dbReference type="PIRSR" id="PIRSR604254-1"/>
    </source>
</evidence>
<dbReference type="PANTHER" id="PTHR20855">
    <property type="entry name" value="ADIPOR/PROGESTIN RECEPTOR-RELATED"/>
    <property type="match status" value="1"/>
</dbReference>
<evidence type="ECO:0000256" key="5">
    <source>
        <dbReference type="ARBA" id="ARBA00023136"/>
    </source>
</evidence>
<evidence type="ECO:0000256" key="4">
    <source>
        <dbReference type="ARBA" id="ARBA00022989"/>
    </source>
</evidence>
<comment type="similarity">
    <text evidence="2">Belongs to the ADIPOR family.</text>
</comment>
<keyword evidence="3 8" id="KW-0812">Transmembrane</keyword>
<reference evidence="9 10" key="1">
    <citation type="submission" date="2019-04" db="EMBL/GenBank/DDBJ databases">
        <title>Aspergillus burnettii sp. nov., novel species from soil in southeast Queensland.</title>
        <authorList>
            <person name="Gilchrist C.L.M."/>
            <person name="Pitt J.I."/>
            <person name="Lange L."/>
            <person name="Lacey H.J."/>
            <person name="Vuong D."/>
            <person name="Midgley D.J."/>
            <person name="Greenfield P."/>
            <person name="Bradbury M."/>
            <person name="Lacey E."/>
            <person name="Busk P.K."/>
            <person name="Pilgaard B."/>
            <person name="Chooi Y.H."/>
            <person name="Piggott A.M."/>
        </authorList>
    </citation>
    <scope>NUCLEOTIDE SEQUENCE [LARGE SCALE GENOMIC DNA]</scope>
    <source>
        <strain evidence="9 10">FRR 5400</strain>
    </source>
</reference>
<keyword evidence="4 8" id="KW-1133">Transmembrane helix</keyword>
<dbReference type="EMBL" id="SPNV01000001">
    <property type="protein sequence ID" value="KAF5867296.1"/>
    <property type="molecule type" value="Genomic_DNA"/>
</dbReference>
<proteinExistence type="inferred from homology"/>
<dbReference type="GO" id="GO:0046872">
    <property type="term" value="F:metal ion binding"/>
    <property type="evidence" value="ECO:0007669"/>
    <property type="project" value="UniProtKB-KW"/>
</dbReference>
<name>A0A8H6AEM2_PETAA</name>
<keyword evidence="5 8" id="KW-0472">Membrane</keyword>
<dbReference type="AlphaFoldDB" id="A0A8H6AEM2"/>
<comment type="caution">
    <text evidence="9">The sequence shown here is derived from an EMBL/GenBank/DDBJ whole genome shotgun (WGS) entry which is preliminary data.</text>
</comment>
<keyword evidence="10" id="KW-1185">Reference proteome</keyword>
<feature type="region of interest" description="Disordered" evidence="7">
    <location>
        <begin position="1"/>
        <end position="20"/>
    </location>
</feature>
<feature type="transmembrane region" description="Helical" evidence="8">
    <location>
        <begin position="149"/>
        <end position="170"/>
    </location>
</feature>
<evidence type="ECO:0000256" key="3">
    <source>
        <dbReference type="ARBA" id="ARBA00022692"/>
    </source>
</evidence>
<dbReference type="GO" id="GO:0006882">
    <property type="term" value="P:intracellular zinc ion homeostasis"/>
    <property type="evidence" value="ECO:0007669"/>
    <property type="project" value="TreeGrafter"/>
</dbReference>
<feature type="compositionally biased region" description="Polar residues" evidence="7">
    <location>
        <begin position="355"/>
        <end position="365"/>
    </location>
</feature>
<evidence type="ECO:0000256" key="1">
    <source>
        <dbReference type="ARBA" id="ARBA00004141"/>
    </source>
</evidence>
<feature type="transmembrane region" description="Helical" evidence="8">
    <location>
        <begin position="238"/>
        <end position="258"/>
    </location>
</feature>
<dbReference type="Proteomes" id="UP000541154">
    <property type="component" value="Unassembled WGS sequence"/>
</dbReference>
<evidence type="ECO:0000256" key="7">
    <source>
        <dbReference type="SAM" id="MobiDB-lite"/>
    </source>
</evidence>
<dbReference type="InterPro" id="IPR004254">
    <property type="entry name" value="AdipoR/HlyIII-related"/>
</dbReference>
<evidence type="ECO:0000313" key="10">
    <source>
        <dbReference type="Proteomes" id="UP000541154"/>
    </source>
</evidence>